<dbReference type="FunFam" id="1.10.10.10:FF:000001">
    <property type="entry name" value="LysR family transcriptional regulator"/>
    <property type="match status" value="1"/>
</dbReference>
<protein>
    <submittedName>
        <fullName evidence="7">LysR family transcriptional regulator</fullName>
    </submittedName>
</protein>
<keyword evidence="5" id="KW-0804">Transcription</keyword>
<dbReference type="InterPro" id="IPR000847">
    <property type="entry name" value="LysR_HTH_N"/>
</dbReference>
<evidence type="ECO:0000256" key="2">
    <source>
        <dbReference type="ARBA" id="ARBA00023015"/>
    </source>
</evidence>
<evidence type="ECO:0000256" key="4">
    <source>
        <dbReference type="ARBA" id="ARBA00023159"/>
    </source>
</evidence>
<keyword evidence="4" id="KW-0010">Activator</keyword>
<dbReference type="Gene3D" id="3.40.190.10">
    <property type="entry name" value="Periplasmic binding protein-like II"/>
    <property type="match status" value="2"/>
</dbReference>
<dbReference type="PANTHER" id="PTHR30346">
    <property type="entry name" value="TRANSCRIPTIONAL DUAL REGULATOR HCAR-RELATED"/>
    <property type="match status" value="1"/>
</dbReference>
<dbReference type="Proteomes" id="UP000282957">
    <property type="component" value="Unassembled WGS sequence"/>
</dbReference>
<evidence type="ECO:0000256" key="5">
    <source>
        <dbReference type="ARBA" id="ARBA00023163"/>
    </source>
</evidence>
<dbReference type="Pfam" id="PF03466">
    <property type="entry name" value="LysR_substrate"/>
    <property type="match status" value="1"/>
</dbReference>
<keyword evidence="3" id="KW-0238">DNA-binding</keyword>
<dbReference type="GO" id="GO:0003700">
    <property type="term" value="F:DNA-binding transcription factor activity"/>
    <property type="evidence" value="ECO:0007669"/>
    <property type="project" value="InterPro"/>
</dbReference>
<reference evidence="7 8" key="1">
    <citation type="submission" date="2019-01" db="EMBL/GenBank/DDBJ databases">
        <authorList>
            <person name="Chen W.-M."/>
        </authorList>
    </citation>
    <scope>NUCLEOTIDE SEQUENCE [LARGE SCALE GENOMIC DNA]</scope>
    <source>
        <strain evidence="7 8">CCP-6</strain>
    </source>
</reference>
<dbReference type="SUPFAM" id="SSF46785">
    <property type="entry name" value="Winged helix' DNA-binding domain"/>
    <property type="match status" value="1"/>
</dbReference>
<dbReference type="InterPro" id="IPR036390">
    <property type="entry name" value="WH_DNA-bd_sf"/>
</dbReference>
<gene>
    <name evidence="7" type="ORF">EOD42_23620</name>
</gene>
<dbReference type="SUPFAM" id="SSF53850">
    <property type="entry name" value="Periplasmic binding protein-like II"/>
    <property type="match status" value="1"/>
</dbReference>
<evidence type="ECO:0000259" key="6">
    <source>
        <dbReference type="PROSITE" id="PS50931"/>
    </source>
</evidence>
<dbReference type="GO" id="GO:0003677">
    <property type="term" value="F:DNA binding"/>
    <property type="evidence" value="ECO:0007669"/>
    <property type="project" value="UniProtKB-KW"/>
</dbReference>
<feature type="domain" description="HTH lysR-type" evidence="6">
    <location>
        <begin position="6"/>
        <end position="63"/>
    </location>
</feature>
<dbReference type="EMBL" id="SACL01000013">
    <property type="protein sequence ID" value="RVT90622.1"/>
    <property type="molecule type" value="Genomic_DNA"/>
</dbReference>
<dbReference type="GO" id="GO:0032993">
    <property type="term" value="C:protein-DNA complex"/>
    <property type="evidence" value="ECO:0007669"/>
    <property type="project" value="TreeGrafter"/>
</dbReference>
<evidence type="ECO:0000256" key="1">
    <source>
        <dbReference type="ARBA" id="ARBA00009437"/>
    </source>
</evidence>
<dbReference type="OrthoDB" id="9775392at2"/>
<dbReference type="PRINTS" id="PR00039">
    <property type="entry name" value="HTHLYSR"/>
</dbReference>
<sequence>MNVSGLSLRDLEYVVAVAENLHFGRAALSCSVSQPTLSAQIRKLEDWLGFDIFERAPRQVLVTERGQHVVAQARIILGESRRLLELAQAGGEPLSGTFRLGVISTLGPYLLPLLLKPLREAYPKLRLLLTEGLTWPLLTQLEQGQLDAVLASGAVKESDLTELPVFFEEFVLAVPRDHALATVESVSAADIKAEELILLNEGHCLRDQMLHVCPARERGVRPGDPLQASGLETLRQMVGAGIGCSLLPRLSVAVGALLDDMVAYRRLQADVEPGRTLSLFHRQSFGRIRDVRLLREAIRSALEPTGLVRLPARTGV</sequence>
<keyword evidence="2" id="KW-0805">Transcription regulation</keyword>
<proteinExistence type="inferred from homology"/>
<name>A0A437LZ02_9PROT</name>
<keyword evidence="8" id="KW-1185">Reference proteome</keyword>
<comment type="caution">
    <text evidence="7">The sequence shown here is derived from an EMBL/GenBank/DDBJ whole genome shotgun (WGS) entry which is preliminary data.</text>
</comment>
<dbReference type="PANTHER" id="PTHR30346:SF26">
    <property type="entry name" value="HYDROGEN PEROXIDE-INDUCIBLE GENES ACTIVATOR"/>
    <property type="match status" value="1"/>
</dbReference>
<dbReference type="InterPro" id="IPR036388">
    <property type="entry name" value="WH-like_DNA-bd_sf"/>
</dbReference>
<accession>A0A437LZ02</accession>
<evidence type="ECO:0000256" key="3">
    <source>
        <dbReference type="ARBA" id="ARBA00023125"/>
    </source>
</evidence>
<dbReference type="AlphaFoldDB" id="A0A437LZ02"/>
<evidence type="ECO:0000313" key="8">
    <source>
        <dbReference type="Proteomes" id="UP000282957"/>
    </source>
</evidence>
<dbReference type="InterPro" id="IPR005119">
    <property type="entry name" value="LysR_subst-bd"/>
</dbReference>
<organism evidence="7 8">
    <name type="scientific">Rhodovarius crocodyli</name>
    <dbReference type="NCBI Taxonomy" id="1979269"/>
    <lineage>
        <taxon>Bacteria</taxon>
        <taxon>Pseudomonadati</taxon>
        <taxon>Pseudomonadota</taxon>
        <taxon>Alphaproteobacteria</taxon>
        <taxon>Acetobacterales</taxon>
        <taxon>Roseomonadaceae</taxon>
        <taxon>Rhodovarius</taxon>
    </lineage>
</organism>
<dbReference type="CDD" id="cd08411">
    <property type="entry name" value="PBP2_OxyR"/>
    <property type="match status" value="1"/>
</dbReference>
<dbReference type="Gene3D" id="1.10.10.10">
    <property type="entry name" value="Winged helix-like DNA-binding domain superfamily/Winged helix DNA-binding domain"/>
    <property type="match status" value="1"/>
</dbReference>
<dbReference type="PROSITE" id="PS50931">
    <property type="entry name" value="HTH_LYSR"/>
    <property type="match status" value="1"/>
</dbReference>
<evidence type="ECO:0000313" key="7">
    <source>
        <dbReference type="EMBL" id="RVT90622.1"/>
    </source>
</evidence>
<dbReference type="Pfam" id="PF00126">
    <property type="entry name" value="HTH_1"/>
    <property type="match status" value="1"/>
</dbReference>
<dbReference type="RefSeq" id="WP_127790064.1">
    <property type="nucleotide sequence ID" value="NZ_SACL01000013.1"/>
</dbReference>
<comment type="similarity">
    <text evidence="1">Belongs to the LysR transcriptional regulatory family.</text>
</comment>